<dbReference type="PANTHER" id="PTHR33973">
    <property type="entry name" value="OS07G0153300 PROTEIN"/>
    <property type="match status" value="1"/>
</dbReference>
<dbReference type="AlphaFoldDB" id="A0AAE1VYP0"/>
<dbReference type="InterPro" id="IPR010775">
    <property type="entry name" value="DUF1365"/>
</dbReference>
<accession>A0AAE1VYP0</accession>
<organism evidence="1 2">
    <name type="scientific">Anisodus tanguticus</name>
    <dbReference type="NCBI Taxonomy" id="243964"/>
    <lineage>
        <taxon>Eukaryota</taxon>
        <taxon>Viridiplantae</taxon>
        <taxon>Streptophyta</taxon>
        <taxon>Embryophyta</taxon>
        <taxon>Tracheophyta</taxon>
        <taxon>Spermatophyta</taxon>
        <taxon>Magnoliopsida</taxon>
        <taxon>eudicotyledons</taxon>
        <taxon>Gunneridae</taxon>
        <taxon>Pentapetalae</taxon>
        <taxon>asterids</taxon>
        <taxon>lamiids</taxon>
        <taxon>Solanales</taxon>
        <taxon>Solanaceae</taxon>
        <taxon>Solanoideae</taxon>
        <taxon>Hyoscyameae</taxon>
        <taxon>Anisodus</taxon>
    </lineage>
</organism>
<dbReference type="Proteomes" id="UP001291623">
    <property type="component" value="Unassembled WGS sequence"/>
</dbReference>
<reference evidence="1" key="1">
    <citation type="submission" date="2023-12" db="EMBL/GenBank/DDBJ databases">
        <title>Genome assembly of Anisodus tanguticus.</title>
        <authorList>
            <person name="Wang Y.-J."/>
        </authorList>
    </citation>
    <scope>NUCLEOTIDE SEQUENCE</scope>
    <source>
        <strain evidence="1">KB-2021</strain>
        <tissue evidence="1">Leaf</tissue>
    </source>
</reference>
<evidence type="ECO:0000313" key="1">
    <source>
        <dbReference type="EMBL" id="KAK4380589.1"/>
    </source>
</evidence>
<evidence type="ECO:0000313" key="2">
    <source>
        <dbReference type="Proteomes" id="UP001291623"/>
    </source>
</evidence>
<protein>
    <submittedName>
        <fullName evidence="1">Uncharacterized protein</fullName>
    </submittedName>
</protein>
<comment type="caution">
    <text evidence="1">The sequence shown here is derived from an EMBL/GenBank/DDBJ whole genome shotgun (WGS) entry which is preliminary data.</text>
</comment>
<gene>
    <name evidence="1" type="ORF">RND71_002451</name>
</gene>
<dbReference type="EMBL" id="JAVYJV010000001">
    <property type="protein sequence ID" value="KAK4380589.1"/>
    <property type="molecule type" value="Genomic_DNA"/>
</dbReference>
<sequence>MLGNWTMKTNTPGDNLFLTISENHPKHGDYFSASLMAKRVSSSMYTDLALFFWLMPHKVAFWIYWQGLSSFGGRVFLSCNIQGTTILDTEERPYDLMRSFNAVQCLYLRHRTINRMESTVPILQLTQLQNIIVSLGGMQNGLGVKRIAASVQ</sequence>
<keyword evidence="2" id="KW-1185">Reference proteome</keyword>
<name>A0AAE1VYP0_9SOLA</name>
<proteinExistence type="predicted"/>
<dbReference type="PANTHER" id="PTHR33973:SF4">
    <property type="entry name" value="OS07G0153300 PROTEIN"/>
    <property type="match status" value="1"/>
</dbReference>